<protein>
    <submittedName>
        <fullName evidence="2">SnoaL-like protein</fullName>
    </submittedName>
</protein>
<comment type="caution">
    <text evidence="2">The sequence shown here is derived from an EMBL/GenBank/DDBJ whole genome shotgun (WGS) entry which is preliminary data.</text>
</comment>
<reference evidence="2 3" key="1">
    <citation type="journal article" date="2015" name="Stand. Genomic Sci.">
        <title>Genomic Encyclopedia of Bacterial and Archaeal Type Strains, Phase III: the genomes of soil and plant-associated and newly described type strains.</title>
        <authorList>
            <person name="Whitman W.B."/>
            <person name="Woyke T."/>
            <person name="Klenk H.P."/>
            <person name="Zhou Y."/>
            <person name="Lilburn T.G."/>
            <person name="Beck B.J."/>
            <person name="De Vos P."/>
            <person name="Vandamme P."/>
            <person name="Eisen J.A."/>
            <person name="Garrity G."/>
            <person name="Hugenholtz P."/>
            <person name="Kyrpides N.C."/>
        </authorList>
    </citation>
    <scope>NUCLEOTIDE SEQUENCE [LARGE SCALE GENOMIC DNA]</scope>
    <source>
        <strain evidence="2 3">VKM Ac-2538</strain>
    </source>
</reference>
<dbReference type="SUPFAM" id="SSF54427">
    <property type="entry name" value="NTF2-like"/>
    <property type="match status" value="1"/>
</dbReference>
<evidence type="ECO:0000313" key="2">
    <source>
        <dbReference type="EMBL" id="TCO24443.1"/>
    </source>
</evidence>
<sequence length="163" mass="18068">MYVTRTAAFGAGDLLGQVVDREEVIDALYRFGLGQDLRDRELFASAFAADAVLDFRPAATKCGLDIPLMEGRGTIVDIILNPETRIDTTHVVSNARVELAGDTARLTAIVEAQHLPKDDHSRHALLKNLYAVDAVRDGSRWVMRHVHIDNVWYSGDPWVITGK</sequence>
<dbReference type="RefSeq" id="WP_132189351.1">
    <property type="nucleotide sequence ID" value="NZ_SLWM01000005.1"/>
</dbReference>
<dbReference type="InterPro" id="IPR032710">
    <property type="entry name" value="NTF2-like_dom_sf"/>
</dbReference>
<dbReference type="Proteomes" id="UP000295818">
    <property type="component" value="Unassembled WGS sequence"/>
</dbReference>
<organism evidence="2 3">
    <name type="scientific">Kribbella orskensis</name>
    <dbReference type="NCBI Taxonomy" id="2512216"/>
    <lineage>
        <taxon>Bacteria</taxon>
        <taxon>Bacillati</taxon>
        <taxon>Actinomycetota</taxon>
        <taxon>Actinomycetes</taxon>
        <taxon>Propionibacteriales</taxon>
        <taxon>Kribbellaceae</taxon>
        <taxon>Kribbella</taxon>
    </lineage>
</organism>
<accession>A0ABY2BQ94</accession>
<dbReference type="InterPro" id="IPR037401">
    <property type="entry name" value="SnoaL-like"/>
</dbReference>
<dbReference type="Gene3D" id="3.10.450.50">
    <property type="match status" value="1"/>
</dbReference>
<keyword evidence="3" id="KW-1185">Reference proteome</keyword>
<name>A0ABY2BQ94_9ACTN</name>
<gene>
    <name evidence="2" type="ORF">EV644_105477</name>
</gene>
<feature type="domain" description="SnoaL-like" evidence="1">
    <location>
        <begin position="19"/>
        <end position="146"/>
    </location>
</feature>
<proteinExistence type="predicted"/>
<evidence type="ECO:0000313" key="3">
    <source>
        <dbReference type="Proteomes" id="UP000295818"/>
    </source>
</evidence>
<evidence type="ECO:0000259" key="1">
    <source>
        <dbReference type="Pfam" id="PF13577"/>
    </source>
</evidence>
<dbReference type="EMBL" id="SLWM01000005">
    <property type="protein sequence ID" value="TCO24443.1"/>
    <property type="molecule type" value="Genomic_DNA"/>
</dbReference>
<dbReference type="Pfam" id="PF13577">
    <property type="entry name" value="SnoaL_4"/>
    <property type="match status" value="1"/>
</dbReference>